<evidence type="ECO:0000313" key="2">
    <source>
        <dbReference type="EMBL" id="KAH7985300.1"/>
    </source>
</evidence>
<gene>
    <name evidence="2" type="ORF">HPB52_024201</name>
</gene>
<reference evidence="2" key="2">
    <citation type="submission" date="2021-09" db="EMBL/GenBank/DDBJ databases">
        <authorList>
            <person name="Jia N."/>
            <person name="Wang J."/>
            <person name="Shi W."/>
            <person name="Du L."/>
            <person name="Sun Y."/>
            <person name="Zhan W."/>
            <person name="Jiang J."/>
            <person name="Wang Q."/>
            <person name="Zhang B."/>
            <person name="Ji P."/>
            <person name="Sakyi L.B."/>
            <person name="Cui X."/>
            <person name="Yuan T."/>
            <person name="Jiang B."/>
            <person name="Yang W."/>
            <person name="Lam T.T.-Y."/>
            <person name="Chang Q."/>
            <person name="Ding S."/>
            <person name="Wang X."/>
            <person name="Zhu J."/>
            <person name="Ruan X."/>
            <person name="Zhao L."/>
            <person name="Wei J."/>
            <person name="Que T."/>
            <person name="Du C."/>
            <person name="Cheng J."/>
            <person name="Dai P."/>
            <person name="Han X."/>
            <person name="Huang E."/>
            <person name="Gao Y."/>
            <person name="Liu J."/>
            <person name="Shao H."/>
            <person name="Ye R."/>
            <person name="Li L."/>
            <person name="Wei W."/>
            <person name="Wang X."/>
            <person name="Wang C."/>
            <person name="Huo Q."/>
            <person name="Li W."/>
            <person name="Guo W."/>
            <person name="Chen H."/>
            <person name="Chen S."/>
            <person name="Zhou L."/>
            <person name="Zhou L."/>
            <person name="Ni X."/>
            <person name="Tian J."/>
            <person name="Zhou Y."/>
            <person name="Sheng Y."/>
            <person name="Liu T."/>
            <person name="Pan Y."/>
            <person name="Xia L."/>
            <person name="Li J."/>
            <person name="Zhao F."/>
            <person name="Cao W."/>
        </authorList>
    </citation>
    <scope>NUCLEOTIDE SEQUENCE</scope>
    <source>
        <strain evidence="2">Rsan-2018</strain>
        <tissue evidence="2">Larvae</tissue>
    </source>
</reference>
<keyword evidence="3" id="KW-1185">Reference proteome</keyword>
<feature type="compositionally biased region" description="Low complexity" evidence="1">
    <location>
        <begin position="1"/>
        <end position="14"/>
    </location>
</feature>
<feature type="region of interest" description="Disordered" evidence="1">
    <location>
        <begin position="1"/>
        <end position="30"/>
    </location>
</feature>
<protein>
    <submittedName>
        <fullName evidence="2">Uncharacterized protein</fullName>
    </submittedName>
</protein>
<accession>A0A9D4TCP8</accession>
<feature type="region of interest" description="Disordered" evidence="1">
    <location>
        <begin position="113"/>
        <end position="132"/>
    </location>
</feature>
<dbReference type="Proteomes" id="UP000821837">
    <property type="component" value="Unassembled WGS sequence"/>
</dbReference>
<evidence type="ECO:0000256" key="1">
    <source>
        <dbReference type="SAM" id="MobiDB-lite"/>
    </source>
</evidence>
<comment type="caution">
    <text evidence="2">The sequence shown here is derived from an EMBL/GenBank/DDBJ whole genome shotgun (WGS) entry which is preliminary data.</text>
</comment>
<evidence type="ECO:0000313" key="3">
    <source>
        <dbReference type="Proteomes" id="UP000821837"/>
    </source>
</evidence>
<dbReference type="EMBL" id="JABSTV010001008">
    <property type="protein sequence ID" value="KAH7985300.1"/>
    <property type="molecule type" value="Genomic_DNA"/>
</dbReference>
<reference evidence="2" key="1">
    <citation type="journal article" date="2020" name="Cell">
        <title>Large-Scale Comparative Analyses of Tick Genomes Elucidate Their Genetic Diversity and Vector Capacities.</title>
        <authorList>
            <consortium name="Tick Genome and Microbiome Consortium (TIGMIC)"/>
            <person name="Jia N."/>
            <person name="Wang J."/>
            <person name="Shi W."/>
            <person name="Du L."/>
            <person name="Sun Y."/>
            <person name="Zhan W."/>
            <person name="Jiang J.F."/>
            <person name="Wang Q."/>
            <person name="Zhang B."/>
            <person name="Ji P."/>
            <person name="Bell-Sakyi L."/>
            <person name="Cui X.M."/>
            <person name="Yuan T.T."/>
            <person name="Jiang B.G."/>
            <person name="Yang W.F."/>
            <person name="Lam T.T."/>
            <person name="Chang Q.C."/>
            <person name="Ding S.J."/>
            <person name="Wang X.J."/>
            <person name="Zhu J.G."/>
            <person name="Ruan X.D."/>
            <person name="Zhao L."/>
            <person name="Wei J.T."/>
            <person name="Ye R.Z."/>
            <person name="Que T.C."/>
            <person name="Du C.H."/>
            <person name="Zhou Y.H."/>
            <person name="Cheng J.X."/>
            <person name="Dai P.F."/>
            <person name="Guo W.B."/>
            <person name="Han X.H."/>
            <person name="Huang E.J."/>
            <person name="Li L.F."/>
            <person name="Wei W."/>
            <person name="Gao Y.C."/>
            <person name="Liu J.Z."/>
            <person name="Shao H.Z."/>
            <person name="Wang X."/>
            <person name="Wang C.C."/>
            <person name="Yang T.C."/>
            <person name="Huo Q.B."/>
            <person name="Li W."/>
            <person name="Chen H.Y."/>
            <person name="Chen S.E."/>
            <person name="Zhou L.G."/>
            <person name="Ni X.B."/>
            <person name="Tian J.H."/>
            <person name="Sheng Y."/>
            <person name="Liu T."/>
            <person name="Pan Y.S."/>
            <person name="Xia L.Y."/>
            <person name="Li J."/>
            <person name="Zhao F."/>
            <person name="Cao W.C."/>
        </authorList>
    </citation>
    <scope>NUCLEOTIDE SEQUENCE</scope>
    <source>
        <strain evidence="2">Rsan-2018</strain>
    </source>
</reference>
<proteinExistence type="predicted"/>
<organism evidence="2 3">
    <name type="scientific">Rhipicephalus sanguineus</name>
    <name type="common">Brown dog tick</name>
    <name type="synonym">Ixodes sanguineus</name>
    <dbReference type="NCBI Taxonomy" id="34632"/>
    <lineage>
        <taxon>Eukaryota</taxon>
        <taxon>Metazoa</taxon>
        <taxon>Ecdysozoa</taxon>
        <taxon>Arthropoda</taxon>
        <taxon>Chelicerata</taxon>
        <taxon>Arachnida</taxon>
        <taxon>Acari</taxon>
        <taxon>Parasitiformes</taxon>
        <taxon>Ixodida</taxon>
        <taxon>Ixodoidea</taxon>
        <taxon>Ixodidae</taxon>
        <taxon>Rhipicephalinae</taxon>
        <taxon>Rhipicephalus</taxon>
        <taxon>Rhipicephalus</taxon>
    </lineage>
</organism>
<dbReference type="AlphaFoldDB" id="A0A9D4TCP8"/>
<name>A0A9D4TCP8_RHISA</name>
<sequence length="159" mass="17333">MGIPSTSSASSLEPSAEERKGSITAQPRSTSTEADTWVYDAIAAALAQNGIRTRRQVQAKIDNLTQRLQLHFDSFSYNGPHLPFSTVLMIVLTTCHIDDEAGPPCKRRRLEDLPDEKTLEPSPGPSGYRGEQLIGRGRRHLPCASCTFSRLAGRGRGGL</sequence>